<dbReference type="InterPro" id="IPR029063">
    <property type="entry name" value="SAM-dependent_MTases_sf"/>
</dbReference>
<proteinExistence type="predicted"/>
<comment type="caution">
    <text evidence="1">The sequence shown here is derived from an EMBL/GenBank/DDBJ whole genome shotgun (WGS) entry which is preliminary data.</text>
</comment>
<dbReference type="NCBIfam" id="TIGR04371">
    <property type="entry name" value="methyltran_NanM"/>
    <property type="match status" value="1"/>
</dbReference>
<accession>A0A0F9INC7</accession>
<dbReference type="AlphaFoldDB" id="A0A0F9INC7"/>
<sequence>MIARKIIERHAGWTEQTGEWGHIQDGARKRFREILDAGDVDALDELLGRFFQDSVCSGLVSFDYRDVGKPGWDEMFRSDMVRNIWLWELHTGGDDPSRLEHQQAGSPLLGDVGGVLVQFDTPRHDHYAARLSALLPHGGTVVEIGGGYGGTALQLLKMRPDVHYVIIDIPETLYLAWYWLDAAGVDVGWWDNAEIRHYKEDALAHGVTLLPAGDFSKCLAADVVFSAHALCEMPRVVADGYLRWIRESCPTHFYHDSVHDLGIAWHPGYEGSTAEAFPEIQPSELNPGEAYREVYRAPTLWPGTGGRYWEFLYEKR</sequence>
<dbReference type="EMBL" id="LAZR01012005">
    <property type="protein sequence ID" value="KKM47810.1"/>
    <property type="molecule type" value="Genomic_DNA"/>
</dbReference>
<reference evidence="1" key="1">
    <citation type="journal article" date="2015" name="Nature">
        <title>Complex archaea that bridge the gap between prokaryotes and eukaryotes.</title>
        <authorList>
            <person name="Spang A."/>
            <person name="Saw J.H."/>
            <person name="Jorgensen S.L."/>
            <person name="Zaremba-Niedzwiedzka K."/>
            <person name="Martijn J."/>
            <person name="Lind A.E."/>
            <person name="van Eijk R."/>
            <person name="Schleper C."/>
            <person name="Guy L."/>
            <person name="Ettema T.J."/>
        </authorList>
    </citation>
    <scope>NUCLEOTIDE SEQUENCE</scope>
</reference>
<gene>
    <name evidence="1" type="ORF">LCGC14_1558220</name>
</gene>
<evidence type="ECO:0000313" key="1">
    <source>
        <dbReference type="EMBL" id="KKM47810.1"/>
    </source>
</evidence>
<protein>
    <recommendedName>
        <fullName evidence="2">O-methyltransferase domain-containing protein</fullName>
    </recommendedName>
</protein>
<dbReference type="SUPFAM" id="SSF53335">
    <property type="entry name" value="S-adenosyl-L-methionine-dependent methyltransferases"/>
    <property type="match status" value="1"/>
</dbReference>
<name>A0A0F9INC7_9ZZZZ</name>
<organism evidence="1">
    <name type="scientific">marine sediment metagenome</name>
    <dbReference type="NCBI Taxonomy" id="412755"/>
    <lineage>
        <taxon>unclassified sequences</taxon>
        <taxon>metagenomes</taxon>
        <taxon>ecological metagenomes</taxon>
    </lineage>
</organism>
<evidence type="ECO:0008006" key="2">
    <source>
        <dbReference type="Google" id="ProtNLM"/>
    </source>
</evidence>
<dbReference type="Gene3D" id="3.40.50.150">
    <property type="entry name" value="Vaccinia Virus protein VP39"/>
    <property type="match status" value="1"/>
</dbReference>
<dbReference type="InterPro" id="IPR030807">
    <property type="entry name" value="Methyltran_NanM"/>
</dbReference>